<evidence type="ECO:0000259" key="2">
    <source>
        <dbReference type="Pfam" id="PF07238"/>
    </source>
</evidence>
<evidence type="ECO:0000313" key="3">
    <source>
        <dbReference type="EMBL" id="MCT2559405.1"/>
    </source>
</evidence>
<dbReference type="Pfam" id="PF07238">
    <property type="entry name" value="PilZ"/>
    <property type="match status" value="1"/>
</dbReference>
<dbReference type="InterPro" id="IPR009875">
    <property type="entry name" value="PilZ_domain"/>
</dbReference>
<evidence type="ECO:0000256" key="1">
    <source>
        <dbReference type="SAM" id="MobiDB-lite"/>
    </source>
</evidence>
<dbReference type="SUPFAM" id="SSF141371">
    <property type="entry name" value="PilZ domain-like"/>
    <property type="match status" value="1"/>
</dbReference>
<dbReference type="RefSeq" id="WP_259962300.1">
    <property type="nucleotide sequence ID" value="NZ_JAOAMV010000005.1"/>
</dbReference>
<keyword evidence="4" id="KW-1185">Reference proteome</keyword>
<gene>
    <name evidence="3" type="ORF">N0B51_10485</name>
</gene>
<dbReference type="GO" id="GO:0035438">
    <property type="term" value="F:cyclic-di-GMP binding"/>
    <property type="evidence" value="ECO:0007669"/>
    <property type="project" value="InterPro"/>
</dbReference>
<dbReference type="Gene3D" id="2.40.10.220">
    <property type="entry name" value="predicted glycosyltransferase like domains"/>
    <property type="match status" value="1"/>
</dbReference>
<protein>
    <submittedName>
        <fullName evidence="3">PilZ domain-containing protein</fullName>
    </submittedName>
</protein>
<dbReference type="AlphaFoldDB" id="A0A9X2W3P5"/>
<feature type="compositionally biased region" description="Pro residues" evidence="1">
    <location>
        <begin position="57"/>
        <end position="68"/>
    </location>
</feature>
<organism evidence="3 4">
    <name type="scientific">Tsuneonella litorea</name>
    <dbReference type="NCBI Taxonomy" id="2976475"/>
    <lineage>
        <taxon>Bacteria</taxon>
        <taxon>Pseudomonadati</taxon>
        <taxon>Pseudomonadota</taxon>
        <taxon>Alphaproteobacteria</taxon>
        <taxon>Sphingomonadales</taxon>
        <taxon>Erythrobacteraceae</taxon>
        <taxon>Tsuneonella</taxon>
    </lineage>
</organism>
<sequence>MKEECAFFVARAGAIWACFLDGRPAVKLGGEDEFWQAVSLFYDERNPHSETVSATHTPPPPPPTPAPEPESAEPDPDEPGQPRTVNERSAERHAVSIVGRIFTSGGSREAIVGDLSSTGCRFEDYSDRRIEKGAHLTVKIGTVGPIPATVRWNRSPIVGVQFDAPLHPSVLEHIRLQFGRAK</sequence>
<accession>A0A9X2W3P5</accession>
<proteinExistence type="predicted"/>
<name>A0A9X2W3P5_9SPHN</name>
<feature type="domain" description="PilZ" evidence="2">
    <location>
        <begin position="87"/>
        <end position="174"/>
    </location>
</feature>
<feature type="region of interest" description="Disordered" evidence="1">
    <location>
        <begin position="48"/>
        <end position="92"/>
    </location>
</feature>
<dbReference type="Proteomes" id="UP001142648">
    <property type="component" value="Unassembled WGS sequence"/>
</dbReference>
<dbReference type="EMBL" id="JAOAMV010000005">
    <property type="protein sequence ID" value="MCT2559405.1"/>
    <property type="molecule type" value="Genomic_DNA"/>
</dbReference>
<reference evidence="3" key="1">
    <citation type="submission" date="2022-09" db="EMBL/GenBank/DDBJ databases">
        <title>The genome sequence of Tsuneonella sp. YG55.</title>
        <authorList>
            <person name="Liu Y."/>
        </authorList>
    </citation>
    <scope>NUCLEOTIDE SEQUENCE</scope>
    <source>
        <strain evidence="3">YG55</strain>
    </source>
</reference>
<comment type="caution">
    <text evidence="3">The sequence shown here is derived from an EMBL/GenBank/DDBJ whole genome shotgun (WGS) entry which is preliminary data.</text>
</comment>
<evidence type="ECO:0000313" key="4">
    <source>
        <dbReference type="Proteomes" id="UP001142648"/>
    </source>
</evidence>